<organism evidence="1 2">
    <name type="scientific">Hygrophoropsis aurantiaca</name>
    <dbReference type="NCBI Taxonomy" id="72124"/>
    <lineage>
        <taxon>Eukaryota</taxon>
        <taxon>Fungi</taxon>
        <taxon>Dikarya</taxon>
        <taxon>Basidiomycota</taxon>
        <taxon>Agaricomycotina</taxon>
        <taxon>Agaricomycetes</taxon>
        <taxon>Agaricomycetidae</taxon>
        <taxon>Boletales</taxon>
        <taxon>Coniophorineae</taxon>
        <taxon>Hygrophoropsidaceae</taxon>
        <taxon>Hygrophoropsis</taxon>
    </lineage>
</organism>
<proteinExistence type="predicted"/>
<evidence type="ECO:0000313" key="1">
    <source>
        <dbReference type="EMBL" id="KAH7909873.1"/>
    </source>
</evidence>
<gene>
    <name evidence="1" type="ORF">BJ138DRAFT_1088702</name>
</gene>
<protein>
    <submittedName>
        <fullName evidence="1">Uncharacterized protein</fullName>
    </submittedName>
</protein>
<evidence type="ECO:0000313" key="2">
    <source>
        <dbReference type="Proteomes" id="UP000790377"/>
    </source>
</evidence>
<sequence>MHQTLHIEELLCHIFAQITDPRTLFSLACTCQTFKDPALNALYFQIDNFTPLIKCLPRDLWISVKYVLSHEELIFIRPMNPNDWNVFQTYANRVKRLSYLAFSKAIRPDVLDSLLSQLAPMGIMFPKLQALNWDDGRVDAAKVFRLLLGSPLVDFSIGNFKDNSYTPDFFPCLLPPSVKSLDLGIGRADHVVASHLICQAYGLERLRCSVLTQDDMLHLATLPSLRTLEVQDLVTSSQSKRRNCLDGRPAFQNLQSLSICSDSLLECFNLIHAIQQEHTTPLVHLFAAQHMPPTDVSPAAASKLLEILSSIYTTSTLSRIFIDVRPRDGGRLHLPPISIDVIAHLFVFRNLTVLDLEFANAFMLDDDDLTRMARAWPNLLELRLGEVGHWKMEKRITFAGFYSLIELCSNLRELSLSIDATVGLSRLIQPRNRSRNMKLRELWFYDSPIQNPAQVAVFVSDILPNVKFIYASYGPLTPQTVEYEKKWKETVRLLKFFALARKQERLRCGYLDDDEMLDPFAGEGSSSGSSSSSEMQVDDDDADEEDWNN</sequence>
<comment type="caution">
    <text evidence="1">The sequence shown here is derived from an EMBL/GenBank/DDBJ whole genome shotgun (WGS) entry which is preliminary data.</text>
</comment>
<reference evidence="1" key="1">
    <citation type="journal article" date="2021" name="New Phytol.">
        <title>Evolutionary innovations through gain and loss of genes in the ectomycorrhizal Boletales.</title>
        <authorList>
            <person name="Wu G."/>
            <person name="Miyauchi S."/>
            <person name="Morin E."/>
            <person name="Kuo A."/>
            <person name="Drula E."/>
            <person name="Varga T."/>
            <person name="Kohler A."/>
            <person name="Feng B."/>
            <person name="Cao Y."/>
            <person name="Lipzen A."/>
            <person name="Daum C."/>
            <person name="Hundley H."/>
            <person name="Pangilinan J."/>
            <person name="Johnson J."/>
            <person name="Barry K."/>
            <person name="LaButti K."/>
            <person name="Ng V."/>
            <person name="Ahrendt S."/>
            <person name="Min B."/>
            <person name="Choi I.G."/>
            <person name="Park H."/>
            <person name="Plett J.M."/>
            <person name="Magnuson J."/>
            <person name="Spatafora J.W."/>
            <person name="Nagy L.G."/>
            <person name="Henrissat B."/>
            <person name="Grigoriev I.V."/>
            <person name="Yang Z.L."/>
            <person name="Xu J."/>
            <person name="Martin F.M."/>
        </authorList>
    </citation>
    <scope>NUCLEOTIDE SEQUENCE</scope>
    <source>
        <strain evidence="1">ATCC 28755</strain>
    </source>
</reference>
<dbReference type="Proteomes" id="UP000790377">
    <property type="component" value="Unassembled WGS sequence"/>
</dbReference>
<accession>A0ACB8A9W2</accession>
<keyword evidence="2" id="KW-1185">Reference proteome</keyword>
<dbReference type="EMBL" id="MU267737">
    <property type="protein sequence ID" value="KAH7909873.1"/>
    <property type="molecule type" value="Genomic_DNA"/>
</dbReference>
<name>A0ACB8A9W2_9AGAM</name>